<sequence length="120" mass="13899">MKGVLESKINEEMIKLTKEAIGRGAEAAKTRICDDMIIVRLSKSLTHEEMQIISTEEGKKLLKQLRELLDEILKPKFQEMILRLTGCNVISIYKDVNPQKGEYVYMFILDKNLEDELRGR</sequence>
<organism evidence="2 3">
    <name type="scientific">Thermoanaerobacter uzonensis DSM 18761</name>
    <dbReference type="NCBI Taxonomy" id="1123369"/>
    <lineage>
        <taxon>Bacteria</taxon>
        <taxon>Bacillati</taxon>
        <taxon>Bacillota</taxon>
        <taxon>Clostridia</taxon>
        <taxon>Thermoanaerobacterales</taxon>
        <taxon>Thermoanaerobacteraceae</taxon>
        <taxon>Thermoanaerobacter</taxon>
    </lineage>
</organism>
<accession>A0A1M4U560</accession>
<reference evidence="3" key="1">
    <citation type="submission" date="2016-11" db="EMBL/GenBank/DDBJ databases">
        <authorList>
            <person name="Varghese N."/>
            <person name="Submissions S."/>
        </authorList>
    </citation>
    <scope>NUCLEOTIDE SEQUENCE [LARGE SCALE GENOMIC DNA]</scope>
    <source>
        <strain evidence="3">DSM 18761</strain>
    </source>
</reference>
<dbReference type="AlphaFoldDB" id="A0A1M4U560"/>
<keyword evidence="3" id="KW-1185">Reference proteome</keyword>
<dbReference type="Pfam" id="PF10057">
    <property type="entry name" value="MpsC"/>
    <property type="match status" value="1"/>
</dbReference>
<feature type="domain" description="Na+-translocating membrane potential-generating system MpsC" evidence="1">
    <location>
        <begin position="2"/>
        <end position="111"/>
    </location>
</feature>
<gene>
    <name evidence="2" type="ORF">SAMN02745195_00619</name>
</gene>
<dbReference type="RefSeq" id="WP_072967369.1">
    <property type="nucleotide sequence ID" value="NZ_FQUR01000007.1"/>
</dbReference>
<dbReference type="Proteomes" id="UP000184127">
    <property type="component" value="Unassembled WGS sequence"/>
</dbReference>
<name>A0A1M4U560_9THEO</name>
<dbReference type="InterPro" id="IPR018745">
    <property type="entry name" value="MpsC"/>
</dbReference>
<proteinExistence type="predicted"/>
<evidence type="ECO:0000313" key="3">
    <source>
        <dbReference type="Proteomes" id="UP000184127"/>
    </source>
</evidence>
<evidence type="ECO:0000259" key="1">
    <source>
        <dbReference type="Pfam" id="PF10057"/>
    </source>
</evidence>
<evidence type="ECO:0000313" key="2">
    <source>
        <dbReference type="EMBL" id="SHE51889.1"/>
    </source>
</evidence>
<dbReference type="EMBL" id="FQUR01000007">
    <property type="protein sequence ID" value="SHE51889.1"/>
    <property type="molecule type" value="Genomic_DNA"/>
</dbReference>
<protein>
    <submittedName>
        <fullName evidence="2">Uncharacterized protein YbcI</fullName>
    </submittedName>
</protein>